<feature type="non-terminal residue" evidence="1">
    <location>
        <position position="1"/>
    </location>
</feature>
<feature type="non-terminal residue" evidence="1">
    <location>
        <position position="143"/>
    </location>
</feature>
<protein>
    <submittedName>
        <fullName evidence="1">Uncharacterized protein</fullName>
    </submittedName>
</protein>
<reference evidence="1" key="1">
    <citation type="submission" date="2017-04" db="EMBL/GenBank/DDBJ databases">
        <title>Population genomics of picophytoplankton unveils novel chromosome hypervariability.</title>
        <authorList>
            <consortium name="DOE Joint Genome Institute"/>
            <person name="Blanc-Mathieu R."/>
            <person name="Krasovec M."/>
            <person name="Hebrard M."/>
            <person name="Yau S."/>
            <person name="Desgranges E."/>
            <person name="Martin J."/>
            <person name="Schackwitz W."/>
            <person name="Kuo A."/>
            <person name="Salin G."/>
            <person name="Donnadieu C."/>
            <person name="Desdevises Y."/>
            <person name="Sanchez-Ferandin S."/>
            <person name="Moreau H."/>
            <person name="Rivals E."/>
            <person name="Grigoriev I.V."/>
            <person name="Grimsley N."/>
            <person name="Eyre-Walker A."/>
            <person name="Piganeau G."/>
        </authorList>
    </citation>
    <scope>NUCLEOTIDE SEQUENCE [LARGE SCALE GENOMIC DNA]</scope>
    <source>
        <strain evidence="1">RCC 1115</strain>
    </source>
</reference>
<dbReference type="Proteomes" id="UP000195557">
    <property type="component" value="Unassembled WGS sequence"/>
</dbReference>
<accession>A0A1Y5IG70</accession>
<dbReference type="AlphaFoldDB" id="A0A1Y5IG70"/>
<dbReference type="EMBL" id="KZ155780">
    <property type="protein sequence ID" value="OUS47083.1"/>
    <property type="molecule type" value="Genomic_DNA"/>
</dbReference>
<gene>
    <name evidence="1" type="ORF">BE221DRAFT_48559</name>
</gene>
<name>A0A1Y5IG70_OSTTA</name>
<evidence type="ECO:0000313" key="1">
    <source>
        <dbReference type="EMBL" id="OUS47083.1"/>
    </source>
</evidence>
<sequence length="143" mass="16091">ASRELDRRPRVVELGERLGERPRALVRAIRGVAQRRTRANERLEHRQARCAGATVWKTSACVNLLLAVANMRENDLETYAKNVDAAIEAYGDRAIVSMKFNTLRGRGLTLLTEAVRCRKVEFVRLLLTRYDADPTTAALARDG</sequence>
<proteinExistence type="predicted"/>
<organism evidence="1">
    <name type="scientific">Ostreococcus tauri</name>
    <name type="common">Marine green alga</name>
    <dbReference type="NCBI Taxonomy" id="70448"/>
    <lineage>
        <taxon>Eukaryota</taxon>
        <taxon>Viridiplantae</taxon>
        <taxon>Chlorophyta</taxon>
        <taxon>Mamiellophyceae</taxon>
        <taxon>Mamiellales</taxon>
        <taxon>Bathycoccaceae</taxon>
        <taxon>Ostreococcus</taxon>
    </lineage>
</organism>